<sequence>MARTGKGTEMGDAGLALLADHQSRYYTATTLALATAN</sequence>
<reference evidence="1" key="1">
    <citation type="submission" date="2020-02" db="EMBL/GenBank/DDBJ databases">
        <authorList>
            <person name="Meier V. D."/>
        </authorList>
    </citation>
    <scope>NUCLEOTIDE SEQUENCE</scope>
    <source>
        <strain evidence="1">AVDCRST_MAG59</strain>
    </source>
</reference>
<proteinExistence type="predicted"/>
<dbReference type="EMBL" id="CADCWF010000275">
    <property type="protein sequence ID" value="CAA9573308.1"/>
    <property type="molecule type" value="Genomic_DNA"/>
</dbReference>
<protein>
    <submittedName>
        <fullName evidence="1">Uncharacterized protein</fullName>
    </submittedName>
</protein>
<gene>
    <name evidence="1" type="ORF">AVDCRST_MAG59-3784</name>
</gene>
<evidence type="ECO:0000313" key="1">
    <source>
        <dbReference type="EMBL" id="CAA9573308.1"/>
    </source>
</evidence>
<accession>A0A6J4VDQ9</accession>
<feature type="non-terminal residue" evidence="1">
    <location>
        <position position="37"/>
    </location>
</feature>
<dbReference type="AlphaFoldDB" id="A0A6J4VDQ9"/>
<name>A0A6J4VDQ9_9BACT</name>
<organism evidence="1">
    <name type="scientific">uncultured Thermomicrobiales bacterium</name>
    <dbReference type="NCBI Taxonomy" id="1645740"/>
    <lineage>
        <taxon>Bacteria</taxon>
        <taxon>Pseudomonadati</taxon>
        <taxon>Thermomicrobiota</taxon>
        <taxon>Thermomicrobia</taxon>
        <taxon>Thermomicrobiales</taxon>
        <taxon>environmental samples</taxon>
    </lineage>
</organism>